<dbReference type="InParanoid" id="Q23W01"/>
<dbReference type="PANTHER" id="PTHR12970:SF1">
    <property type="entry name" value="PROTEASOME ASSEMBLY CHAPERONE 2"/>
    <property type="match status" value="1"/>
</dbReference>
<dbReference type="GO" id="GO:0005829">
    <property type="term" value="C:cytosol"/>
    <property type="evidence" value="ECO:0007669"/>
    <property type="project" value="TreeGrafter"/>
</dbReference>
<dbReference type="PANTHER" id="PTHR12970">
    <property type="entry name" value="PROTEASOME ASSEMBLY CHAPERONE 2"/>
    <property type="match status" value="1"/>
</dbReference>
<evidence type="ECO:0000256" key="1">
    <source>
        <dbReference type="ARBA" id="ARBA00019186"/>
    </source>
</evidence>
<dbReference type="GO" id="GO:0005634">
    <property type="term" value="C:nucleus"/>
    <property type="evidence" value="ECO:0007669"/>
    <property type="project" value="TreeGrafter"/>
</dbReference>
<dbReference type="InterPro" id="IPR038389">
    <property type="entry name" value="PSMG2_sf"/>
</dbReference>
<dbReference type="AlphaFoldDB" id="Q23W01"/>
<protein>
    <recommendedName>
        <fullName evidence="1">Proteasome assembly chaperone 2</fullName>
    </recommendedName>
</protein>
<dbReference type="OrthoDB" id="10260712at2759"/>
<dbReference type="InterPro" id="IPR016562">
    <property type="entry name" value="Proteasome_assmbl_chp_2_euk"/>
</dbReference>
<dbReference type="STRING" id="312017.Q23W01"/>
<dbReference type="HOGENOM" id="CLU_1083703_0_0_1"/>
<sequence>MSFQPIQGVQVTPFNQTYLVFNSLSRGEVGRLCLDLLINNNDVRKIGYYRSKFIADKVQISNLQGKYQLLLSAELYQYKQYTFLQIRSGCFEGRKKQFLEEIHDFVSQNSFKSLIFLSSLPISDRPDFEINSPTPNTYYYGNPKFEQLQSKEQILNLSQFKNINLIKREDQEIHDVLYGSGLSYHFSKRKEFADFSFCALLIYAQPGSDLVGAARLLQQFIHAQADQAAYKPLTFQEKDITKNISYSLDSVVILHDE</sequence>
<organism evidence="4 5">
    <name type="scientific">Tetrahymena thermophila (strain SB210)</name>
    <dbReference type="NCBI Taxonomy" id="312017"/>
    <lineage>
        <taxon>Eukaryota</taxon>
        <taxon>Sar</taxon>
        <taxon>Alveolata</taxon>
        <taxon>Ciliophora</taxon>
        <taxon>Intramacronucleata</taxon>
        <taxon>Oligohymenophorea</taxon>
        <taxon>Hymenostomatida</taxon>
        <taxon>Tetrahymenina</taxon>
        <taxon>Tetrahymenidae</taxon>
        <taxon>Tetrahymena</taxon>
    </lineage>
</organism>
<name>Q23W01_TETTS</name>
<reference evidence="5" key="1">
    <citation type="journal article" date="2006" name="PLoS Biol.">
        <title>Macronuclear genome sequence of the ciliate Tetrahymena thermophila, a model eukaryote.</title>
        <authorList>
            <person name="Eisen J.A."/>
            <person name="Coyne R.S."/>
            <person name="Wu M."/>
            <person name="Wu D."/>
            <person name="Thiagarajan M."/>
            <person name="Wortman J.R."/>
            <person name="Badger J.H."/>
            <person name="Ren Q."/>
            <person name="Amedeo P."/>
            <person name="Jones K.M."/>
            <person name="Tallon L.J."/>
            <person name="Delcher A.L."/>
            <person name="Salzberg S.L."/>
            <person name="Silva J.C."/>
            <person name="Haas B.J."/>
            <person name="Majoros W.H."/>
            <person name="Farzad M."/>
            <person name="Carlton J.M."/>
            <person name="Smith R.K. Jr."/>
            <person name="Garg J."/>
            <person name="Pearlman R.E."/>
            <person name="Karrer K.M."/>
            <person name="Sun L."/>
            <person name="Manning G."/>
            <person name="Elde N.C."/>
            <person name="Turkewitz A.P."/>
            <person name="Asai D.J."/>
            <person name="Wilkes D.E."/>
            <person name="Wang Y."/>
            <person name="Cai H."/>
            <person name="Collins K."/>
            <person name="Stewart B.A."/>
            <person name="Lee S.R."/>
            <person name="Wilamowska K."/>
            <person name="Weinberg Z."/>
            <person name="Ruzzo W.L."/>
            <person name="Wloga D."/>
            <person name="Gaertig J."/>
            <person name="Frankel J."/>
            <person name="Tsao C.-C."/>
            <person name="Gorovsky M.A."/>
            <person name="Keeling P.J."/>
            <person name="Waller R.F."/>
            <person name="Patron N.J."/>
            <person name="Cherry J.M."/>
            <person name="Stover N.A."/>
            <person name="Krieger C.J."/>
            <person name="del Toro C."/>
            <person name="Ryder H.F."/>
            <person name="Williamson S.C."/>
            <person name="Barbeau R.A."/>
            <person name="Hamilton E.P."/>
            <person name="Orias E."/>
        </authorList>
    </citation>
    <scope>NUCLEOTIDE SEQUENCE [LARGE SCALE GENOMIC DNA]</scope>
    <source>
        <strain evidence="5">SB210</strain>
    </source>
</reference>
<dbReference type="Proteomes" id="UP000009168">
    <property type="component" value="Unassembled WGS sequence"/>
</dbReference>
<dbReference type="Pfam" id="PF09754">
    <property type="entry name" value="PAC2"/>
    <property type="match status" value="1"/>
</dbReference>
<dbReference type="OMA" id="REDQEIH"/>
<proteinExistence type="inferred from homology"/>
<keyword evidence="5" id="KW-1185">Reference proteome</keyword>
<dbReference type="KEGG" id="tet:TTHERM_00794300"/>
<comment type="similarity">
    <text evidence="3">Belongs to the PSMG2 family.</text>
</comment>
<dbReference type="EMBL" id="GG662609">
    <property type="protein sequence ID" value="EAS00704.1"/>
    <property type="molecule type" value="Genomic_DNA"/>
</dbReference>
<evidence type="ECO:0000313" key="5">
    <source>
        <dbReference type="Proteomes" id="UP000009168"/>
    </source>
</evidence>
<dbReference type="GO" id="GO:0043248">
    <property type="term" value="P:proteasome assembly"/>
    <property type="evidence" value="ECO:0007669"/>
    <property type="project" value="TreeGrafter"/>
</dbReference>
<evidence type="ECO:0000313" key="4">
    <source>
        <dbReference type="EMBL" id="EAS00704.1"/>
    </source>
</evidence>
<evidence type="ECO:0000256" key="3">
    <source>
        <dbReference type="ARBA" id="ARBA00025745"/>
    </source>
</evidence>
<dbReference type="RefSeq" id="XP_001020949.1">
    <property type="nucleotide sequence ID" value="XM_001020949.3"/>
</dbReference>
<accession>Q23W01</accession>
<dbReference type="InterPro" id="IPR019151">
    <property type="entry name" value="Proteasome_assmbl_chaperone_2"/>
</dbReference>
<dbReference type="Gene3D" id="3.40.50.10900">
    <property type="entry name" value="PAC-like subunit"/>
    <property type="match status" value="1"/>
</dbReference>
<gene>
    <name evidence="4" type="ORF">TTHERM_00794300</name>
</gene>
<evidence type="ECO:0000256" key="2">
    <source>
        <dbReference type="ARBA" id="ARBA00023186"/>
    </source>
</evidence>
<dbReference type="GeneID" id="7825506"/>
<keyword evidence="2" id="KW-0143">Chaperone</keyword>